<feature type="signal peptide" evidence="1">
    <location>
        <begin position="1"/>
        <end position="24"/>
    </location>
</feature>
<sequence length="136" mass="15214">MERKILSFVLMCLVIGMLVRQPMAKFDKTRFTYCLENCLIDCVVAGPWFNSCPPRCVLKCLIHPPALPSPPSPPHARKIVNAENIQNQIQIQSHILQFCTIGCATSKCSDLISKDNYRLDEVAACIDNCSKGCEKN</sequence>
<reference evidence="2 3" key="1">
    <citation type="journal article" date="2014" name="PLoS ONE">
        <title>Global Analysis of Gene Expression Profiles in Physic Nut (Jatropha curcas L.) Seedlings Exposed to Salt Stress.</title>
        <authorList>
            <person name="Zhang L."/>
            <person name="Zhang C."/>
            <person name="Wu P."/>
            <person name="Chen Y."/>
            <person name="Li M."/>
            <person name="Jiang H."/>
            <person name="Wu G."/>
        </authorList>
    </citation>
    <scope>NUCLEOTIDE SEQUENCE [LARGE SCALE GENOMIC DNA]</scope>
    <source>
        <strain evidence="3">cv. GZQX0401</strain>
        <tissue evidence="2">Young leaves</tissue>
    </source>
</reference>
<evidence type="ECO:0000313" key="2">
    <source>
        <dbReference type="EMBL" id="KDP37192.1"/>
    </source>
</evidence>
<proteinExistence type="predicted"/>
<accession>A0A067KM51</accession>
<evidence type="ECO:0008006" key="4">
    <source>
        <dbReference type="Google" id="ProtNLM"/>
    </source>
</evidence>
<organism evidence="2 3">
    <name type="scientific">Jatropha curcas</name>
    <name type="common">Barbados nut</name>
    <dbReference type="NCBI Taxonomy" id="180498"/>
    <lineage>
        <taxon>Eukaryota</taxon>
        <taxon>Viridiplantae</taxon>
        <taxon>Streptophyta</taxon>
        <taxon>Embryophyta</taxon>
        <taxon>Tracheophyta</taxon>
        <taxon>Spermatophyta</taxon>
        <taxon>Magnoliopsida</taxon>
        <taxon>eudicotyledons</taxon>
        <taxon>Gunneridae</taxon>
        <taxon>Pentapetalae</taxon>
        <taxon>rosids</taxon>
        <taxon>fabids</taxon>
        <taxon>Malpighiales</taxon>
        <taxon>Euphorbiaceae</taxon>
        <taxon>Crotonoideae</taxon>
        <taxon>Jatropheae</taxon>
        <taxon>Jatropha</taxon>
    </lineage>
</organism>
<keyword evidence="1" id="KW-0732">Signal</keyword>
<evidence type="ECO:0000313" key="3">
    <source>
        <dbReference type="Proteomes" id="UP000027138"/>
    </source>
</evidence>
<gene>
    <name evidence="2" type="ORF">JCGZ_06248</name>
</gene>
<feature type="chain" id="PRO_5001639706" description="Thionin-like protein" evidence="1">
    <location>
        <begin position="25"/>
        <end position="136"/>
    </location>
</feature>
<dbReference type="PANTHER" id="PTHR36312:SF15">
    <property type="entry name" value="THIONIN-LIKE PROTEIN"/>
    <property type="match status" value="1"/>
</dbReference>
<evidence type="ECO:0000256" key="1">
    <source>
        <dbReference type="SAM" id="SignalP"/>
    </source>
</evidence>
<dbReference type="OrthoDB" id="653285at2759"/>
<dbReference type="EMBL" id="KK914415">
    <property type="protein sequence ID" value="KDP37192.1"/>
    <property type="molecule type" value="Genomic_DNA"/>
</dbReference>
<dbReference type="InterPro" id="IPR038975">
    <property type="entry name" value="THNL"/>
</dbReference>
<protein>
    <recommendedName>
        <fullName evidence="4">Thionin-like protein</fullName>
    </recommendedName>
</protein>
<dbReference type="AlphaFoldDB" id="A0A067KM51"/>
<dbReference type="PANTHER" id="PTHR36312">
    <property type="entry name" value="THIONIN-LIKE PROTEIN 1"/>
    <property type="match status" value="1"/>
</dbReference>
<name>A0A067KM51_JATCU</name>
<dbReference type="Proteomes" id="UP000027138">
    <property type="component" value="Unassembled WGS sequence"/>
</dbReference>
<keyword evidence="3" id="KW-1185">Reference proteome</keyword>